<organism evidence="1 2">
    <name type="scientific">Trichomonas vaginalis (strain ATCC PRA-98 / G3)</name>
    <dbReference type="NCBI Taxonomy" id="412133"/>
    <lineage>
        <taxon>Eukaryota</taxon>
        <taxon>Metamonada</taxon>
        <taxon>Parabasalia</taxon>
        <taxon>Trichomonadida</taxon>
        <taxon>Trichomonadidae</taxon>
        <taxon>Trichomonas</taxon>
    </lineage>
</organism>
<dbReference type="VEuPathDB" id="TrichDB:TVAG_128890"/>
<evidence type="ECO:0000313" key="2">
    <source>
        <dbReference type="Proteomes" id="UP000001542"/>
    </source>
</evidence>
<reference evidence="1" key="1">
    <citation type="submission" date="2006-10" db="EMBL/GenBank/DDBJ databases">
        <authorList>
            <person name="Amadeo P."/>
            <person name="Zhao Q."/>
            <person name="Wortman J."/>
            <person name="Fraser-Liggett C."/>
            <person name="Carlton J."/>
        </authorList>
    </citation>
    <scope>NUCLEOTIDE SEQUENCE</scope>
    <source>
        <strain evidence="1">G3</strain>
    </source>
</reference>
<evidence type="ECO:0000313" key="1">
    <source>
        <dbReference type="EMBL" id="EAY12475.1"/>
    </source>
</evidence>
<proteinExistence type="predicted"/>
<gene>
    <name evidence="1" type="ORF">TVAG_128890</name>
</gene>
<name>A2E4E0_TRIV3</name>
<dbReference type="KEGG" id="tva:4770441"/>
<dbReference type="OrthoDB" id="10651639at2759"/>
<protein>
    <recommendedName>
        <fullName evidence="3">Vps16 N-terminal domain-containing protein</fullName>
    </recommendedName>
</protein>
<dbReference type="InterPro" id="IPR036322">
    <property type="entry name" value="WD40_repeat_dom_sf"/>
</dbReference>
<sequence length="390" mass="44228">MGGNTSDTLTLSDEIWNRDIEKMFTSSKMTEQFNFKAKFLQAIKYNSDKGEVGNYVFISDTGTITCLSNILPDIEFTQELGSIQIKNVFNIGSSRLVAFSDDKIYILEYQTSKFNVITLDIAKPQFFIPLNDKIFVIVTKNGEIHLVGEDNKNQLILKVEINSSIIQASCMNLDQQYILISTEATSYIISIINNPNCKDLATFANAEKVICDDREIYLAKKGSNIIYKVTARPDFTFSDPEPITPQTNENIIDFVLLSKKLLLIIYQNTILSYMAGTLSRQIVFPSTFSPKICFPLARIGYFILICKGGHILLCKLSDSSNPADKNEKKFIELSWLHKCEISQIVSIQESSFLTFDENGIAILWENLPNWWNAPHFLDMFGEKENSALQK</sequence>
<evidence type="ECO:0008006" key="3">
    <source>
        <dbReference type="Google" id="ProtNLM"/>
    </source>
</evidence>
<dbReference type="RefSeq" id="XP_001324698.1">
    <property type="nucleotide sequence ID" value="XM_001324663.1"/>
</dbReference>
<keyword evidence="2" id="KW-1185">Reference proteome</keyword>
<dbReference type="VEuPathDB" id="TrichDB:TVAGG3_0018670"/>
<dbReference type="Proteomes" id="UP000001542">
    <property type="component" value="Unassembled WGS sequence"/>
</dbReference>
<accession>A2E4E0</accession>
<dbReference type="InParanoid" id="A2E4E0"/>
<dbReference type="AlphaFoldDB" id="A2E4E0"/>
<dbReference type="SUPFAM" id="SSF50978">
    <property type="entry name" value="WD40 repeat-like"/>
    <property type="match status" value="1"/>
</dbReference>
<dbReference type="EMBL" id="DS113301">
    <property type="protein sequence ID" value="EAY12475.1"/>
    <property type="molecule type" value="Genomic_DNA"/>
</dbReference>
<reference evidence="1" key="2">
    <citation type="journal article" date="2007" name="Science">
        <title>Draft genome sequence of the sexually transmitted pathogen Trichomonas vaginalis.</title>
        <authorList>
            <person name="Carlton J.M."/>
            <person name="Hirt R.P."/>
            <person name="Silva J.C."/>
            <person name="Delcher A.L."/>
            <person name="Schatz M."/>
            <person name="Zhao Q."/>
            <person name="Wortman J.R."/>
            <person name="Bidwell S.L."/>
            <person name="Alsmark U.C.M."/>
            <person name="Besteiro S."/>
            <person name="Sicheritz-Ponten T."/>
            <person name="Noel C.J."/>
            <person name="Dacks J.B."/>
            <person name="Foster P.G."/>
            <person name="Simillion C."/>
            <person name="Van de Peer Y."/>
            <person name="Miranda-Saavedra D."/>
            <person name="Barton G.J."/>
            <person name="Westrop G.D."/>
            <person name="Mueller S."/>
            <person name="Dessi D."/>
            <person name="Fiori P.L."/>
            <person name="Ren Q."/>
            <person name="Paulsen I."/>
            <person name="Zhang H."/>
            <person name="Bastida-Corcuera F.D."/>
            <person name="Simoes-Barbosa A."/>
            <person name="Brown M.T."/>
            <person name="Hayes R.D."/>
            <person name="Mukherjee M."/>
            <person name="Okumura C.Y."/>
            <person name="Schneider R."/>
            <person name="Smith A.J."/>
            <person name="Vanacova S."/>
            <person name="Villalvazo M."/>
            <person name="Haas B.J."/>
            <person name="Pertea M."/>
            <person name="Feldblyum T.V."/>
            <person name="Utterback T.R."/>
            <person name="Shu C.L."/>
            <person name="Osoegawa K."/>
            <person name="de Jong P.J."/>
            <person name="Hrdy I."/>
            <person name="Horvathova L."/>
            <person name="Zubacova Z."/>
            <person name="Dolezal P."/>
            <person name="Malik S.B."/>
            <person name="Logsdon J.M. Jr."/>
            <person name="Henze K."/>
            <person name="Gupta A."/>
            <person name="Wang C.C."/>
            <person name="Dunne R.L."/>
            <person name="Upcroft J.A."/>
            <person name="Upcroft P."/>
            <person name="White O."/>
            <person name="Salzberg S.L."/>
            <person name="Tang P."/>
            <person name="Chiu C.-H."/>
            <person name="Lee Y.-S."/>
            <person name="Embley T.M."/>
            <person name="Coombs G.H."/>
            <person name="Mottram J.C."/>
            <person name="Tachezy J."/>
            <person name="Fraser-Liggett C.M."/>
            <person name="Johnson P.J."/>
        </authorList>
    </citation>
    <scope>NUCLEOTIDE SEQUENCE [LARGE SCALE GENOMIC DNA]</scope>
    <source>
        <strain evidence="1">G3</strain>
    </source>
</reference>